<evidence type="ECO:0000256" key="10">
    <source>
        <dbReference type="PROSITE-ProRule" id="PRU01360"/>
    </source>
</evidence>
<feature type="chain" id="PRO_5035268722" evidence="12">
    <location>
        <begin position="18"/>
        <end position="788"/>
    </location>
</feature>
<evidence type="ECO:0000259" key="14">
    <source>
        <dbReference type="Pfam" id="PF07715"/>
    </source>
</evidence>
<evidence type="ECO:0000256" key="7">
    <source>
        <dbReference type="ARBA" id="ARBA00023136"/>
    </source>
</evidence>
<dbReference type="SUPFAM" id="SSF49464">
    <property type="entry name" value="Carboxypeptidase regulatory domain-like"/>
    <property type="match status" value="1"/>
</dbReference>
<dbReference type="SUPFAM" id="SSF56935">
    <property type="entry name" value="Porins"/>
    <property type="match status" value="1"/>
</dbReference>
<evidence type="ECO:0000256" key="8">
    <source>
        <dbReference type="ARBA" id="ARBA00023170"/>
    </source>
</evidence>
<keyword evidence="7 10" id="KW-0472">Membrane</keyword>
<dbReference type="InterPro" id="IPR000531">
    <property type="entry name" value="Beta-barrel_TonB"/>
</dbReference>
<evidence type="ECO:0000256" key="9">
    <source>
        <dbReference type="ARBA" id="ARBA00023237"/>
    </source>
</evidence>
<dbReference type="RefSeq" id="WP_216713776.1">
    <property type="nucleotide sequence ID" value="NZ_JACVEL010000003.1"/>
</dbReference>
<evidence type="ECO:0000256" key="6">
    <source>
        <dbReference type="ARBA" id="ARBA00023077"/>
    </source>
</evidence>
<evidence type="ECO:0000313" key="16">
    <source>
        <dbReference type="Proteomes" id="UP000652681"/>
    </source>
</evidence>
<proteinExistence type="inferred from homology"/>
<dbReference type="Pfam" id="PF00593">
    <property type="entry name" value="TonB_dep_Rec_b-barrel"/>
    <property type="match status" value="1"/>
</dbReference>
<keyword evidence="8 15" id="KW-0675">Receptor</keyword>
<dbReference type="Gene3D" id="2.170.130.10">
    <property type="entry name" value="TonB-dependent receptor, plug domain"/>
    <property type="match status" value="1"/>
</dbReference>
<keyword evidence="5 12" id="KW-0732">Signal</keyword>
<evidence type="ECO:0000256" key="2">
    <source>
        <dbReference type="ARBA" id="ARBA00022448"/>
    </source>
</evidence>
<dbReference type="Pfam" id="PF07715">
    <property type="entry name" value="Plug"/>
    <property type="match status" value="1"/>
</dbReference>
<protein>
    <submittedName>
        <fullName evidence="15">TonB-dependent receptor</fullName>
    </submittedName>
</protein>
<comment type="subcellular location">
    <subcellularLocation>
        <location evidence="1 10">Cell outer membrane</location>
        <topology evidence="1 10">Multi-pass membrane protein</topology>
    </subcellularLocation>
</comment>
<dbReference type="GO" id="GO:0015344">
    <property type="term" value="F:siderophore uptake transmembrane transporter activity"/>
    <property type="evidence" value="ECO:0007669"/>
    <property type="project" value="TreeGrafter"/>
</dbReference>
<dbReference type="Proteomes" id="UP000652681">
    <property type="component" value="Unassembled WGS sequence"/>
</dbReference>
<dbReference type="InterPro" id="IPR008969">
    <property type="entry name" value="CarboxyPept-like_regulatory"/>
</dbReference>
<comment type="similarity">
    <text evidence="10 11">Belongs to the TonB-dependent receptor family.</text>
</comment>
<dbReference type="PROSITE" id="PS52016">
    <property type="entry name" value="TONB_DEPENDENT_REC_3"/>
    <property type="match status" value="1"/>
</dbReference>
<evidence type="ECO:0000259" key="13">
    <source>
        <dbReference type="Pfam" id="PF00593"/>
    </source>
</evidence>
<accession>A0A8J6PE38</accession>
<evidence type="ECO:0000256" key="11">
    <source>
        <dbReference type="RuleBase" id="RU003357"/>
    </source>
</evidence>
<organism evidence="15 16">
    <name type="scientific">Taishania pollutisoli</name>
    <dbReference type="NCBI Taxonomy" id="2766479"/>
    <lineage>
        <taxon>Bacteria</taxon>
        <taxon>Pseudomonadati</taxon>
        <taxon>Bacteroidota</taxon>
        <taxon>Flavobacteriia</taxon>
        <taxon>Flavobacteriales</taxon>
        <taxon>Crocinitomicaceae</taxon>
        <taxon>Taishania</taxon>
    </lineage>
</organism>
<evidence type="ECO:0000256" key="12">
    <source>
        <dbReference type="SAM" id="SignalP"/>
    </source>
</evidence>
<dbReference type="AlphaFoldDB" id="A0A8J6PE38"/>
<comment type="caution">
    <text evidence="15">The sequence shown here is derived from an EMBL/GenBank/DDBJ whole genome shotgun (WGS) entry which is preliminary data.</text>
</comment>
<dbReference type="GO" id="GO:0044718">
    <property type="term" value="P:siderophore transmembrane transport"/>
    <property type="evidence" value="ECO:0007669"/>
    <property type="project" value="TreeGrafter"/>
</dbReference>
<feature type="signal peptide" evidence="12">
    <location>
        <begin position="1"/>
        <end position="17"/>
    </location>
</feature>
<keyword evidence="9 10" id="KW-0998">Cell outer membrane</keyword>
<evidence type="ECO:0000256" key="3">
    <source>
        <dbReference type="ARBA" id="ARBA00022452"/>
    </source>
</evidence>
<gene>
    <name evidence="15" type="ORF">H9Y05_06185</name>
</gene>
<dbReference type="InterPro" id="IPR036942">
    <property type="entry name" value="Beta-barrel_TonB_sf"/>
</dbReference>
<dbReference type="Gene3D" id="2.40.170.20">
    <property type="entry name" value="TonB-dependent receptor, beta-barrel domain"/>
    <property type="match status" value="1"/>
</dbReference>
<keyword evidence="16" id="KW-1185">Reference proteome</keyword>
<keyword evidence="2 10" id="KW-0813">Transport</keyword>
<dbReference type="Pfam" id="PF13715">
    <property type="entry name" value="CarbopepD_reg_2"/>
    <property type="match status" value="1"/>
</dbReference>
<evidence type="ECO:0000256" key="5">
    <source>
        <dbReference type="ARBA" id="ARBA00022729"/>
    </source>
</evidence>
<dbReference type="PANTHER" id="PTHR30069:SF29">
    <property type="entry name" value="HEMOGLOBIN AND HEMOGLOBIN-HAPTOGLOBIN-BINDING PROTEIN 1-RELATED"/>
    <property type="match status" value="1"/>
</dbReference>
<keyword evidence="3 10" id="KW-1134">Transmembrane beta strand</keyword>
<evidence type="ECO:0000256" key="4">
    <source>
        <dbReference type="ARBA" id="ARBA00022692"/>
    </source>
</evidence>
<keyword evidence="4 10" id="KW-0812">Transmembrane</keyword>
<dbReference type="PANTHER" id="PTHR30069">
    <property type="entry name" value="TONB-DEPENDENT OUTER MEMBRANE RECEPTOR"/>
    <property type="match status" value="1"/>
</dbReference>
<name>A0A8J6PE38_9FLAO</name>
<evidence type="ECO:0000256" key="1">
    <source>
        <dbReference type="ARBA" id="ARBA00004571"/>
    </source>
</evidence>
<dbReference type="InterPro" id="IPR037066">
    <property type="entry name" value="Plug_dom_sf"/>
</dbReference>
<keyword evidence="6 11" id="KW-0798">TonB box</keyword>
<dbReference type="GO" id="GO:0009279">
    <property type="term" value="C:cell outer membrane"/>
    <property type="evidence" value="ECO:0007669"/>
    <property type="project" value="UniProtKB-SubCell"/>
</dbReference>
<dbReference type="InterPro" id="IPR012910">
    <property type="entry name" value="Plug_dom"/>
</dbReference>
<feature type="domain" description="TonB-dependent receptor plug" evidence="14">
    <location>
        <begin position="111"/>
        <end position="216"/>
    </location>
</feature>
<feature type="domain" description="TonB-dependent receptor-like beta-barrel" evidence="13">
    <location>
        <begin position="285"/>
        <end position="761"/>
    </location>
</feature>
<dbReference type="EMBL" id="JACVEL010000003">
    <property type="protein sequence ID" value="MBC9812065.1"/>
    <property type="molecule type" value="Genomic_DNA"/>
</dbReference>
<sequence length="788" mass="87924">MKQLSLLFFLSPFVLFSQVTGSVKDKTTRESLIGAKVFASNNQQSISDVDGKFVIQTTLPDFPLTVVTTMVGYENDTLVVQQAGDIIIYLSEPSKTIETIVVTAGRRGQKIEEVTISMDVLKPELIDNKGFRDLEDAIGQTPGVHTMDGQVSIRGGSGFAYGAGSRVMLLWNGMPLLTADAGDAKFNSVPMESASQIEVIKGASSVLYGSGALNGIISLSEREPTTKGETRVKIQHGIYDNPKRASLKWWSSNPTFHMAEIYHGKMYKKFGFTVSANGVSADGYRQGEDEDRGRITGTLFFLPQKVRGLKAGIGFNAQLQRNTNFIIWQSDSLGYQPSGGAVPGDSASTLGHFRGIRINVDPYVRYVDKYNNTHSLKTRMYYVQNKNIYNPGQTSSSVVSYADYQFQRKYAFGMTLTTGLTGVYNWVNSNLYGQHNSINSALYLQLEQKLWEKLDLTAGVRAEYFEQDGRQGDSHFYFKDSTAKLPVYPIFRAGIHYEPVKGTHLRTSYGQGIRYPSVAERYTVTNVGALNIFPNANLTPEKGWAAEIGIKQIIPIGRNWKGIIDVAGFINHYENMMEFEFGIYNPDTIPLSINPSDPGFLGKWIGFRAANNESARITGLETSFSSIGTIGNVEIASLIGYTYMDPVSLNRDSSYVTSLSSYEIAEDGTPTWDNTLKYRFRHLFRGDIEVTWKGIGLGFSARYNSRVVNIDRVFEESIVGTEILPGLKEYRKNYDNGALAFDARVAYKFLQHYRFSFIVNNFLNAEYTTRPGDIQAPRSFMIQFQATF</sequence>
<evidence type="ECO:0000313" key="15">
    <source>
        <dbReference type="EMBL" id="MBC9812065.1"/>
    </source>
</evidence>
<reference evidence="15" key="1">
    <citation type="submission" date="2020-09" db="EMBL/GenBank/DDBJ databases">
        <title>Taishania pollutisoli gen. nov., sp. nov., Isolated from Tetrabromobisphenol A-Contaminated Soil.</title>
        <authorList>
            <person name="Chen Q."/>
        </authorList>
    </citation>
    <scope>NUCLEOTIDE SEQUENCE</scope>
    <source>
        <strain evidence="15">CZZ-1</strain>
    </source>
</reference>
<dbReference type="InterPro" id="IPR039426">
    <property type="entry name" value="TonB-dep_rcpt-like"/>
</dbReference>